<sequence length="209" mass="21311">AIVAGVHGQAGASLVAPAVAELRRALPGVRVELRLIGAEDPLAQVRDGRVDVALVVRAAAAPPVEGIRLVHLRDDAYRAVLPPGHGLAARPVLALADLAGEPWVGSELPGPCRDAVSAACAAAGFTPRVVVDSEDYPTAQGFVAAGLGVSLVPQTGLGSPHPGVVVREVRDPRPVRRIWAAVRRSAPATPALRGILDALRQVAAAGPTG</sequence>
<evidence type="ECO:0000256" key="2">
    <source>
        <dbReference type="ARBA" id="ARBA00023015"/>
    </source>
</evidence>
<evidence type="ECO:0000256" key="3">
    <source>
        <dbReference type="ARBA" id="ARBA00023125"/>
    </source>
</evidence>
<comment type="similarity">
    <text evidence="1">Belongs to the LysR transcriptional regulatory family.</text>
</comment>
<dbReference type="EMBL" id="POUB01000533">
    <property type="protein sequence ID" value="PZF82051.1"/>
    <property type="molecule type" value="Genomic_DNA"/>
</dbReference>
<comment type="caution">
    <text evidence="6">The sequence shown here is derived from an EMBL/GenBank/DDBJ whole genome shotgun (WGS) entry which is preliminary data.</text>
</comment>
<keyword evidence="3" id="KW-0238">DNA-binding</keyword>
<dbReference type="GO" id="GO:0032993">
    <property type="term" value="C:protein-DNA complex"/>
    <property type="evidence" value="ECO:0007669"/>
    <property type="project" value="TreeGrafter"/>
</dbReference>
<accession>A0A2W2B3R1</accession>
<dbReference type="AlphaFoldDB" id="A0A2W2B3R1"/>
<dbReference type="PANTHER" id="PTHR30346">
    <property type="entry name" value="TRANSCRIPTIONAL DUAL REGULATOR HCAR-RELATED"/>
    <property type="match status" value="1"/>
</dbReference>
<dbReference type="Proteomes" id="UP000248749">
    <property type="component" value="Unassembled WGS sequence"/>
</dbReference>
<keyword evidence="7" id="KW-1185">Reference proteome</keyword>
<dbReference type="Pfam" id="PF03466">
    <property type="entry name" value="LysR_substrate"/>
    <property type="match status" value="1"/>
</dbReference>
<dbReference type="RefSeq" id="WP_111137795.1">
    <property type="nucleotide sequence ID" value="NZ_POUB01000533.1"/>
</dbReference>
<dbReference type="SUPFAM" id="SSF53850">
    <property type="entry name" value="Periplasmic binding protein-like II"/>
    <property type="match status" value="1"/>
</dbReference>
<feature type="non-terminal residue" evidence="6">
    <location>
        <position position="1"/>
    </location>
</feature>
<feature type="domain" description="LysR substrate-binding" evidence="5">
    <location>
        <begin position="7"/>
        <end position="203"/>
    </location>
</feature>
<evidence type="ECO:0000259" key="5">
    <source>
        <dbReference type="Pfam" id="PF03466"/>
    </source>
</evidence>
<dbReference type="GO" id="GO:0003677">
    <property type="term" value="F:DNA binding"/>
    <property type="evidence" value="ECO:0007669"/>
    <property type="project" value="UniProtKB-KW"/>
</dbReference>
<reference evidence="6 7" key="1">
    <citation type="submission" date="2018-01" db="EMBL/GenBank/DDBJ databases">
        <title>Draft genome sequence of Salinispora sp. 13K206.</title>
        <authorList>
            <person name="Sahin N."/>
            <person name="Saygin H."/>
            <person name="Ay H."/>
        </authorList>
    </citation>
    <scope>NUCLEOTIDE SEQUENCE [LARGE SCALE GENOMIC DNA]</scope>
    <source>
        <strain evidence="6 7">13K206</strain>
    </source>
</reference>
<dbReference type="Gene3D" id="3.40.190.10">
    <property type="entry name" value="Periplasmic binding protein-like II"/>
    <property type="match status" value="2"/>
</dbReference>
<protein>
    <submittedName>
        <fullName evidence="6">LysR family transcriptional regulator</fullName>
    </submittedName>
</protein>
<keyword evidence="4" id="KW-0804">Transcription</keyword>
<evidence type="ECO:0000256" key="1">
    <source>
        <dbReference type="ARBA" id="ARBA00009437"/>
    </source>
</evidence>
<dbReference type="PANTHER" id="PTHR30346:SF29">
    <property type="entry name" value="LYSR SUBSTRATE-BINDING"/>
    <property type="match status" value="1"/>
</dbReference>
<dbReference type="InterPro" id="IPR005119">
    <property type="entry name" value="LysR_subst-bd"/>
</dbReference>
<evidence type="ECO:0000313" key="6">
    <source>
        <dbReference type="EMBL" id="PZF82051.1"/>
    </source>
</evidence>
<keyword evidence="2" id="KW-0805">Transcription regulation</keyword>
<proteinExistence type="inferred from homology"/>
<evidence type="ECO:0000256" key="4">
    <source>
        <dbReference type="ARBA" id="ARBA00023163"/>
    </source>
</evidence>
<dbReference type="GO" id="GO:0003700">
    <property type="term" value="F:DNA-binding transcription factor activity"/>
    <property type="evidence" value="ECO:0007669"/>
    <property type="project" value="TreeGrafter"/>
</dbReference>
<organism evidence="6 7">
    <name type="scientific">Micromonospora deserti</name>
    <dbReference type="NCBI Taxonomy" id="2070366"/>
    <lineage>
        <taxon>Bacteria</taxon>
        <taxon>Bacillati</taxon>
        <taxon>Actinomycetota</taxon>
        <taxon>Actinomycetes</taxon>
        <taxon>Micromonosporales</taxon>
        <taxon>Micromonosporaceae</taxon>
        <taxon>Micromonospora</taxon>
    </lineage>
</organism>
<evidence type="ECO:0000313" key="7">
    <source>
        <dbReference type="Proteomes" id="UP000248749"/>
    </source>
</evidence>
<name>A0A2W2B3R1_9ACTN</name>
<gene>
    <name evidence="6" type="ORF">C1I99_31680</name>
</gene>
<dbReference type="OrthoDB" id="4131546at2"/>